<dbReference type="PANTHER" id="PTHR43833:SF7">
    <property type="entry name" value="KTR SYSTEM POTASSIUM UPTAKE PROTEIN C"/>
    <property type="match status" value="1"/>
</dbReference>
<dbReference type="STRING" id="1619234.SAMN05421730_100634"/>
<dbReference type="Gene3D" id="3.40.50.720">
    <property type="entry name" value="NAD(P)-binding Rossmann-like Domain"/>
    <property type="match status" value="1"/>
</dbReference>
<evidence type="ECO:0000259" key="2">
    <source>
        <dbReference type="PROSITE" id="PS51202"/>
    </source>
</evidence>
<name>A0A1D3TSD3_9FIRM</name>
<dbReference type="Gene3D" id="3.30.70.1450">
    <property type="entry name" value="Regulator of K+ conductance, C-terminal domain"/>
    <property type="match status" value="1"/>
</dbReference>
<dbReference type="InterPro" id="IPR036721">
    <property type="entry name" value="RCK_C_sf"/>
</dbReference>
<dbReference type="OrthoDB" id="9776294at2"/>
<dbReference type="RefSeq" id="WP_091232232.1">
    <property type="nucleotide sequence ID" value="NZ_FMKA01000006.1"/>
</dbReference>
<dbReference type="SUPFAM" id="SSF116726">
    <property type="entry name" value="TrkA C-terminal domain-like"/>
    <property type="match status" value="1"/>
</dbReference>
<reference evidence="3 4" key="1">
    <citation type="submission" date="2016-09" db="EMBL/GenBank/DDBJ databases">
        <authorList>
            <person name="Capua I."/>
            <person name="De Benedictis P."/>
            <person name="Joannis T."/>
            <person name="Lombin L.H."/>
            <person name="Cattoli G."/>
        </authorList>
    </citation>
    <scope>NUCLEOTIDE SEQUENCE [LARGE SCALE GENOMIC DNA]</scope>
    <source>
        <strain evidence="3 4">GluBS11</strain>
    </source>
</reference>
<dbReference type="InterPro" id="IPR036291">
    <property type="entry name" value="NAD(P)-bd_dom_sf"/>
</dbReference>
<protein>
    <submittedName>
        <fullName evidence="3">Trk system potassium uptake protein TrkA</fullName>
    </submittedName>
</protein>
<dbReference type="GO" id="GO:0008324">
    <property type="term" value="F:monoatomic cation transmembrane transporter activity"/>
    <property type="evidence" value="ECO:0007669"/>
    <property type="project" value="InterPro"/>
</dbReference>
<dbReference type="PANTHER" id="PTHR43833">
    <property type="entry name" value="POTASSIUM CHANNEL PROTEIN 2-RELATED-RELATED"/>
    <property type="match status" value="1"/>
</dbReference>
<feature type="domain" description="RCK N-terminal" evidence="1">
    <location>
        <begin position="3"/>
        <end position="119"/>
    </location>
</feature>
<dbReference type="GO" id="GO:0006813">
    <property type="term" value="P:potassium ion transport"/>
    <property type="evidence" value="ECO:0007669"/>
    <property type="project" value="InterPro"/>
</dbReference>
<evidence type="ECO:0000259" key="1">
    <source>
        <dbReference type="PROSITE" id="PS51201"/>
    </source>
</evidence>
<evidence type="ECO:0000313" key="3">
    <source>
        <dbReference type="EMBL" id="SCP96735.1"/>
    </source>
</evidence>
<sequence length="217" mass="23350">MANKEFAVFGLGKFGYSVAETLAKSGCEVLAVDNNEEKIQEIADIVTYAVKADVTDPDVLQSLGISNLDGAVVAISDNLEASIMATILAKELGVNYVIAKAQNERHATVLKKVGADAIIFPEKEMGVRTAHNMISGNFVDLVELSATFSMAEMGIPKAWVGSSLRELNIRDQYGVNVIAVKKGDNLDVDLNPDAPLEADDTLVLVGNNDSLRKIRQR</sequence>
<dbReference type="InterPro" id="IPR006037">
    <property type="entry name" value="RCK_C"/>
</dbReference>
<gene>
    <name evidence="3" type="ORF">SAMN05421730_100634</name>
</gene>
<dbReference type="Proteomes" id="UP000199315">
    <property type="component" value="Unassembled WGS sequence"/>
</dbReference>
<dbReference type="Pfam" id="PF02254">
    <property type="entry name" value="TrkA_N"/>
    <property type="match status" value="1"/>
</dbReference>
<dbReference type="PROSITE" id="PS51202">
    <property type="entry name" value="RCK_C"/>
    <property type="match status" value="1"/>
</dbReference>
<feature type="domain" description="RCK C-terminal" evidence="2">
    <location>
        <begin position="136"/>
        <end position="217"/>
    </location>
</feature>
<dbReference type="AlphaFoldDB" id="A0A1D3TSD3"/>
<dbReference type="PROSITE" id="PS51201">
    <property type="entry name" value="RCK_N"/>
    <property type="match status" value="1"/>
</dbReference>
<dbReference type="InterPro" id="IPR003148">
    <property type="entry name" value="RCK_N"/>
</dbReference>
<accession>A0A1D3TSD3</accession>
<dbReference type="SUPFAM" id="SSF51735">
    <property type="entry name" value="NAD(P)-binding Rossmann-fold domains"/>
    <property type="match status" value="1"/>
</dbReference>
<proteinExistence type="predicted"/>
<dbReference type="Pfam" id="PF02080">
    <property type="entry name" value="TrkA_C"/>
    <property type="match status" value="1"/>
</dbReference>
<evidence type="ECO:0000313" key="4">
    <source>
        <dbReference type="Proteomes" id="UP000199315"/>
    </source>
</evidence>
<organism evidence="3 4">
    <name type="scientific">Anaerobium acetethylicum</name>
    <dbReference type="NCBI Taxonomy" id="1619234"/>
    <lineage>
        <taxon>Bacteria</taxon>
        <taxon>Bacillati</taxon>
        <taxon>Bacillota</taxon>
        <taxon>Clostridia</taxon>
        <taxon>Lachnospirales</taxon>
        <taxon>Lachnospiraceae</taxon>
        <taxon>Anaerobium</taxon>
    </lineage>
</organism>
<dbReference type="EMBL" id="FMKA01000006">
    <property type="protein sequence ID" value="SCP96735.1"/>
    <property type="molecule type" value="Genomic_DNA"/>
</dbReference>
<keyword evidence="4" id="KW-1185">Reference proteome</keyword>
<dbReference type="InterPro" id="IPR050721">
    <property type="entry name" value="Trk_Ktr_HKT_K-transport"/>
</dbReference>